<dbReference type="AlphaFoldDB" id="A0AAD1Z2H9"/>
<dbReference type="InterPro" id="IPR011065">
    <property type="entry name" value="Kunitz_inhibitor_STI-like_sf"/>
</dbReference>
<comment type="similarity">
    <text evidence="1">Belongs to the protease inhibitor I3 (leguminous Kunitz-type inhibitor) family.</text>
</comment>
<evidence type="ECO:0000256" key="2">
    <source>
        <dbReference type="SAM" id="MobiDB-lite"/>
    </source>
</evidence>
<dbReference type="GO" id="GO:0004866">
    <property type="term" value="F:endopeptidase inhibitor activity"/>
    <property type="evidence" value="ECO:0007669"/>
    <property type="project" value="InterPro"/>
</dbReference>
<dbReference type="InterPro" id="IPR002160">
    <property type="entry name" value="Prot_inh_Kunz-lg"/>
</dbReference>
<dbReference type="PANTHER" id="PTHR33107">
    <property type="entry name" value="KUNITZ TRYPSIN INHIBITOR 2"/>
    <property type="match status" value="1"/>
</dbReference>
<sequence length="100" mass="11031">MGRSSWRYAIFQSRLCLCRHKGVSKDGANKSEAPDPDPVRDTSGKLLSTKNTYYILPVNPWSGGGLELTKTKNMACPLDVVQTGDDNTRHSRGIFSSKSQ</sequence>
<evidence type="ECO:0000256" key="1">
    <source>
        <dbReference type="ARBA" id="ARBA00005440"/>
    </source>
</evidence>
<accession>A0AAD1Z2H9</accession>
<organism evidence="3 4">
    <name type="scientific">Fraxinus pennsylvanica</name>
    <dbReference type="NCBI Taxonomy" id="56036"/>
    <lineage>
        <taxon>Eukaryota</taxon>
        <taxon>Viridiplantae</taxon>
        <taxon>Streptophyta</taxon>
        <taxon>Embryophyta</taxon>
        <taxon>Tracheophyta</taxon>
        <taxon>Spermatophyta</taxon>
        <taxon>Magnoliopsida</taxon>
        <taxon>eudicotyledons</taxon>
        <taxon>Gunneridae</taxon>
        <taxon>Pentapetalae</taxon>
        <taxon>asterids</taxon>
        <taxon>lamiids</taxon>
        <taxon>Lamiales</taxon>
        <taxon>Oleaceae</taxon>
        <taxon>Oleeae</taxon>
        <taxon>Fraxinus</taxon>
    </lineage>
</organism>
<dbReference type="Proteomes" id="UP000834106">
    <property type="component" value="Chromosome 5"/>
</dbReference>
<evidence type="ECO:0000313" key="3">
    <source>
        <dbReference type="EMBL" id="CAI9761663.1"/>
    </source>
</evidence>
<keyword evidence="4" id="KW-1185">Reference proteome</keyword>
<dbReference type="Gene3D" id="2.80.10.50">
    <property type="match status" value="1"/>
</dbReference>
<name>A0AAD1Z2H9_9LAMI</name>
<reference evidence="3" key="1">
    <citation type="submission" date="2023-05" db="EMBL/GenBank/DDBJ databases">
        <authorList>
            <person name="Huff M."/>
        </authorList>
    </citation>
    <scope>NUCLEOTIDE SEQUENCE</scope>
</reference>
<dbReference type="EMBL" id="OU503040">
    <property type="protein sequence ID" value="CAI9761663.1"/>
    <property type="molecule type" value="Genomic_DNA"/>
</dbReference>
<feature type="compositionally biased region" description="Basic and acidic residues" evidence="2">
    <location>
        <begin position="24"/>
        <end position="43"/>
    </location>
</feature>
<dbReference type="Pfam" id="PF00197">
    <property type="entry name" value="Kunitz_legume"/>
    <property type="match status" value="1"/>
</dbReference>
<evidence type="ECO:0000313" key="4">
    <source>
        <dbReference type="Proteomes" id="UP000834106"/>
    </source>
</evidence>
<feature type="region of interest" description="Disordered" evidence="2">
    <location>
        <begin position="24"/>
        <end position="44"/>
    </location>
</feature>
<protein>
    <submittedName>
        <fullName evidence="3">Uncharacterized protein</fullName>
    </submittedName>
</protein>
<dbReference type="PRINTS" id="PR00291">
    <property type="entry name" value="KUNITZINHBTR"/>
</dbReference>
<gene>
    <name evidence="3" type="ORF">FPE_LOCUS9093</name>
</gene>
<proteinExistence type="inferred from homology"/>
<dbReference type="PANTHER" id="PTHR33107:SF5">
    <property type="entry name" value="KUNITZ TRYPSIN INHIBITOR 5"/>
    <property type="match status" value="1"/>
</dbReference>
<dbReference type="SUPFAM" id="SSF50386">
    <property type="entry name" value="STI-like"/>
    <property type="match status" value="1"/>
</dbReference>